<sequence length="99" mass="10830">MQPRSNAPVASITLSFRRTTSAPLAISRHSWNPRHKNARNGFADYEVDLRGIGHRHTIAAAGPQDPRIELGTPLHDDLEVNSCSSLQSSIGYAIGKLEK</sequence>
<comment type="caution">
    <text evidence="1">The sequence shown here is derived from an EMBL/GenBank/DDBJ whole genome shotgun (WGS) entry which is preliminary data.</text>
</comment>
<dbReference type="EMBL" id="MU863881">
    <property type="protein sequence ID" value="KAK4204564.1"/>
    <property type="molecule type" value="Genomic_DNA"/>
</dbReference>
<name>A0AAN7AZD1_9PEZI</name>
<dbReference type="AlphaFoldDB" id="A0AAN7AZD1"/>
<reference evidence="1" key="1">
    <citation type="journal article" date="2023" name="Mol. Phylogenet. Evol.">
        <title>Genome-scale phylogeny and comparative genomics of the fungal order Sordariales.</title>
        <authorList>
            <person name="Hensen N."/>
            <person name="Bonometti L."/>
            <person name="Westerberg I."/>
            <person name="Brannstrom I.O."/>
            <person name="Guillou S."/>
            <person name="Cros-Aarteil S."/>
            <person name="Calhoun S."/>
            <person name="Haridas S."/>
            <person name="Kuo A."/>
            <person name="Mondo S."/>
            <person name="Pangilinan J."/>
            <person name="Riley R."/>
            <person name="LaButti K."/>
            <person name="Andreopoulos B."/>
            <person name="Lipzen A."/>
            <person name="Chen C."/>
            <person name="Yan M."/>
            <person name="Daum C."/>
            <person name="Ng V."/>
            <person name="Clum A."/>
            <person name="Steindorff A."/>
            <person name="Ohm R.A."/>
            <person name="Martin F."/>
            <person name="Silar P."/>
            <person name="Natvig D.O."/>
            <person name="Lalanne C."/>
            <person name="Gautier V."/>
            <person name="Ament-Velasquez S.L."/>
            <person name="Kruys A."/>
            <person name="Hutchinson M.I."/>
            <person name="Powell A.J."/>
            <person name="Barry K."/>
            <person name="Miller A.N."/>
            <person name="Grigoriev I.V."/>
            <person name="Debuchy R."/>
            <person name="Gladieux P."/>
            <person name="Hiltunen Thoren M."/>
            <person name="Johannesson H."/>
        </authorList>
    </citation>
    <scope>NUCLEOTIDE SEQUENCE</scope>
    <source>
        <strain evidence="1">CBS 315.58</strain>
    </source>
</reference>
<keyword evidence="2" id="KW-1185">Reference proteome</keyword>
<evidence type="ECO:0000313" key="2">
    <source>
        <dbReference type="Proteomes" id="UP001303160"/>
    </source>
</evidence>
<evidence type="ECO:0000313" key="1">
    <source>
        <dbReference type="EMBL" id="KAK4204564.1"/>
    </source>
</evidence>
<gene>
    <name evidence="1" type="ORF">QBC40DRAFT_330920</name>
</gene>
<proteinExistence type="predicted"/>
<reference evidence="1" key="2">
    <citation type="submission" date="2023-05" db="EMBL/GenBank/DDBJ databases">
        <authorList>
            <consortium name="Lawrence Berkeley National Laboratory"/>
            <person name="Steindorff A."/>
            <person name="Hensen N."/>
            <person name="Bonometti L."/>
            <person name="Westerberg I."/>
            <person name="Brannstrom I.O."/>
            <person name="Guillou S."/>
            <person name="Cros-Aarteil S."/>
            <person name="Calhoun S."/>
            <person name="Haridas S."/>
            <person name="Kuo A."/>
            <person name="Mondo S."/>
            <person name="Pangilinan J."/>
            <person name="Riley R."/>
            <person name="Labutti K."/>
            <person name="Andreopoulos B."/>
            <person name="Lipzen A."/>
            <person name="Chen C."/>
            <person name="Yanf M."/>
            <person name="Daum C."/>
            <person name="Ng V."/>
            <person name="Clum A."/>
            <person name="Ohm R."/>
            <person name="Martin F."/>
            <person name="Silar P."/>
            <person name="Natvig D."/>
            <person name="Lalanne C."/>
            <person name="Gautier V."/>
            <person name="Ament-Velasquez S.L."/>
            <person name="Kruys A."/>
            <person name="Hutchinson M.I."/>
            <person name="Powell A.J."/>
            <person name="Barry K."/>
            <person name="Miller A.N."/>
            <person name="Grigoriev I.V."/>
            <person name="Debuchy R."/>
            <person name="Gladieux P."/>
            <person name="Thoren M.H."/>
            <person name="Johannesson H."/>
        </authorList>
    </citation>
    <scope>NUCLEOTIDE SEQUENCE</scope>
    <source>
        <strain evidence="1">CBS 315.58</strain>
    </source>
</reference>
<protein>
    <submittedName>
        <fullName evidence="1">Uncharacterized protein</fullName>
    </submittedName>
</protein>
<accession>A0AAN7AZD1</accession>
<dbReference type="Proteomes" id="UP001303160">
    <property type="component" value="Unassembled WGS sequence"/>
</dbReference>
<organism evidence="1 2">
    <name type="scientific">Triangularia verruculosa</name>
    <dbReference type="NCBI Taxonomy" id="2587418"/>
    <lineage>
        <taxon>Eukaryota</taxon>
        <taxon>Fungi</taxon>
        <taxon>Dikarya</taxon>
        <taxon>Ascomycota</taxon>
        <taxon>Pezizomycotina</taxon>
        <taxon>Sordariomycetes</taxon>
        <taxon>Sordariomycetidae</taxon>
        <taxon>Sordariales</taxon>
        <taxon>Podosporaceae</taxon>
        <taxon>Triangularia</taxon>
    </lineage>
</organism>